<sequence length="67" mass="7050">MNVELNVKGNNGEDNNNNKVEGGALIATLSSCISEKILNRGTTINSRYKTKAGRGVAIDPQSKGKCG</sequence>
<accession>A0A9K3IA05</accession>
<organism evidence="1 2">
    <name type="scientific">Helianthus annuus</name>
    <name type="common">Common sunflower</name>
    <dbReference type="NCBI Taxonomy" id="4232"/>
    <lineage>
        <taxon>Eukaryota</taxon>
        <taxon>Viridiplantae</taxon>
        <taxon>Streptophyta</taxon>
        <taxon>Embryophyta</taxon>
        <taxon>Tracheophyta</taxon>
        <taxon>Spermatophyta</taxon>
        <taxon>Magnoliopsida</taxon>
        <taxon>eudicotyledons</taxon>
        <taxon>Gunneridae</taxon>
        <taxon>Pentapetalae</taxon>
        <taxon>asterids</taxon>
        <taxon>campanulids</taxon>
        <taxon>Asterales</taxon>
        <taxon>Asteraceae</taxon>
        <taxon>Asteroideae</taxon>
        <taxon>Heliantheae alliance</taxon>
        <taxon>Heliantheae</taxon>
        <taxon>Helianthus</taxon>
    </lineage>
</organism>
<comment type="caution">
    <text evidence="1">The sequence shown here is derived from an EMBL/GenBank/DDBJ whole genome shotgun (WGS) entry which is preliminary data.</text>
</comment>
<protein>
    <submittedName>
        <fullName evidence="1">Uncharacterized protein</fullName>
    </submittedName>
</protein>
<dbReference type="Gramene" id="mRNA:HanXRQr2_Chr09g0408101">
    <property type="protein sequence ID" value="CDS:HanXRQr2_Chr09g0408101.1"/>
    <property type="gene ID" value="HanXRQr2_Chr09g0408101"/>
</dbReference>
<dbReference type="EMBL" id="MNCJ02000324">
    <property type="protein sequence ID" value="KAF5792631.1"/>
    <property type="molecule type" value="Genomic_DNA"/>
</dbReference>
<evidence type="ECO:0000313" key="2">
    <source>
        <dbReference type="Proteomes" id="UP000215914"/>
    </source>
</evidence>
<dbReference type="Proteomes" id="UP000215914">
    <property type="component" value="Unassembled WGS sequence"/>
</dbReference>
<name>A0A9K3IA05_HELAN</name>
<reference evidence="1" key="2">
    <citation type="submission" date="2020-06" db="EMBL/GenBank/DDBJ databases">
        <title>Helianthus annuus Genome sequencing and assembly Release 2.</title>
        <authorList>
            <person name="Gouzy J."/>
            <person name="Langlade N."/>
            <person name="Munos S."/>
        </authorList>
    </citation>
    <scope>NUCLEOTIDE SEQUENCE</scope>
    <source>
        <tissue evidence="1">Leaves</tissue>
    </source>
</reference>
<dbReference type="AlphaFoldDB" id="A0A9K3IA05"/>
<reference evidence="1" key="1">
    <citation type="journal article" date="2017" name="Nature">
        <title>The sunflower genome provides insights into oil metabolism, flowering and Asterid evolution.</title>
        <authorList>
            <person name="Badouin H."/>
            <person name="Gouzy J."/>
            <person name="Grassa C.J."/>
            <person name="Murat F."/>
            <person name="Staton S.E."/>
            <person name="Cottret L."/>
            <person name="Lelandais-Briere C."/>
            <person name="Owens G.L."/>
            <person name="Carrere S."/>
            <person name="Mayjonade B."/>
            <person name="Legrand L."/>
            <person name="Gill N."/>
            <person name="Kane N.C."/>
            <person name="Bowers J.E."/>
            <person name="Hubner S."/>
            <person name="Bellec A."/>
            <person name="Berard A."/>
            <person name="Berges H."/>
            <person name="Blanchet N."/>
            <person name="Boniface M.C."/>
            <person name="Brunel D."/>
            <person name="Catrice O."/>
            <person name="Chaidir N."/>
            <person name="Claudel C."/>
            <person name="Donnadieu C."/>
            <person name="Faraut T."/>
            <person name="Fievet G."/>
            <person name="Helmstetter N."/>
            <person name="King M."/>
            <person name="Knapp S.J."/>
            <person name="Lai Z."/>
            <person name="Le Paslier M.C."/>
            <person name="Lippi Y."/>
            <person name="Lorenzon L."/>
            <person name="Mandel J.R."/>
            <person name="Marage G."/>
            <person name="Marchand G."/>
            <person name="Marquand E."/>
            <person name="Bret-Mestries E."/>
            <person name="Morien E."/>
            <person name="Nambeesan S."/>
            <person name="Nguyen T."/>
            <person name="Pegot-Espagnet P."/>
            <person name="Pouilly N."/>
            <person name="Raftis F."/>
            <person name="Sallet E."/>
            <person name="Schiex T."/>
            <person name="Thomas J."/>
            <person name="Vandecasteele C."/>
            <person name="Vares D."/>
            <person name="Vear F."/>
            <person name="Vautrin S."/>
            <person name="Crespi M."/>
            <person name="Mangin B."/>
            <person name="Burke J.M."/>
            <person name="Salse J."/>
            <person name="Munos S."/>
            <person name="Vincourt P."/>
            <person name="Rieseberg L.H."/>
            <person name="Langlade N.B."/>
        </authorList>
    </citation>
    <scope>NUCLEOTIDE SEQUENCE</scope>
    <source>
        <tissue evidence="1">Leaves</tissue>
    </source>
</reference>
<proteinExistence type="predicted"/>
<keyword evidence="2" id="KW-1185">Reference proteome</keyword>
<gene>
    <name evidence="1" type="ORF">HanXRQr2_Chr09g0408101</name>
</gene>
<evidence type="ECO:0000313" key="1">
    <source>
        <dbReference type="EMBL" id="KAF5792631.1"/>
    </source>
</evidence>